<gene>
    <name evidence="2" type="ORF">AWN68_15435</name>
</gene>
<comment type="caution">
    <text evidence="2">The sequence shown here is derived from an EMBL/GenBank/DDBJ whole genome shotgun (WGS) entry which is preliminary data.</text>
</comment>
<feature type="domain" description="N-acetyltransferase" evidence="1">
    <location>
        <begin position="4"/>
        <end position="157"/>
    </location>
</feature>
<keyword evidence="3" id="KW-1185">Reference proteome</keyword>
<dbReference type="EMBL" id="LRDB01000004">
    <property type="protein sequence ID" value="KYG82233.1"/>
    <property type="molecule type" value="Genomic_DNA"/>
</dbReference>
<proteinExistence type="predicted"/>
<organism evidence="2 3">
    <name type="scientific">Roseivirga echinicomitans</name>
    <dbReference type="NCBI Taxonomy" id="296218"/>
    <lineage>
        <taxon>Bacteria</taxon>
        <taxon>Pseudomonadati</taxon>
        <taxon>Bacteroidota</taxon>
        <taxon>Cytophagia</taxon>
        <taxon>Cytophagales</taxon>
        <taxon>Roseivirgaceae</taxon>
        <taxon>Roseivirga</taxon>
    </lineage>
</organism>
<dbReference type="Gene3D" id="3.40.630.30">
    <property type="match status" value="1"/>
</dbReference>
<dbReference type="GO" id="GO:0016747">
    <property type="term" value="F:acyltransferase activity, transferring groups other than amino-acyl groups"/>
    <property type="evidence" value="ECO:0007669"/>
    <property type="project" value="InterPro"/>
</dbReference>
<dbReference type="PROSITE" id="PS51186">
    <property type="entry name" value="GNAT"/>
    <property type="match status" value="1"/>
</dbReference>
<dbReference type="RefSeq" id="WP_068412910.1">
    <property type="nucleotide sequence ID" value="NZ_LRDB01000004.1"/>
</dbReference>
<evidence type="ECO:0000259" key="1">
    <source>
        <dbReference type="PROSITE" id="PS51186"/>
    </source>
</evidence>
<reference evidence="2 3" key="1">
    <citation type="submission" date="2016-01" db="EMBL/GenBank/DDBJ databases">
        <title>Genome sequencing of Roseivirga echinicomitans KMM 6058.</title>
        <authorList>
            <person name="Selvaratnam C."/>
            <person name="Thevarajoo S."/>
            <person name="Goh K.M."/>
            <person name="Ee R."/>
            <person name="Chan K.-G."/>
            <person name="Chong C.S."/>
        </authorList>
    </citation>
    <scope>NUCLEOTIDE SEQUENCE [LARGE SCALE GENOMIC DNA]</scope>
    <source>
        <strain evidence="2 3">KMM 6058</strain>
    </source>
</reference>
<dbReference type="OrthoDB" id="1073140at2"/>
<dbReference type="Proteomes" id="UP000075615">
    <property type="component" value="Unassembled WGS sequence"/>
</dbReference>
<dbReference type="SUPFAM" id="SSF55729">
    <property type="entry name" value="Acyl-CoA N-acyltransferases (Nat)"/>
    <property type="match status" value="1"/>
</dbReference>
<dbReference type="InterPro" id="IPR000182">
    <property type="entry name" value="GNAT_dom"/>
</dbReference>
<dbReference type="Pfam" id="PF00583">
    <property type="entry name" value="Acetyltransf_1"/>
    <property type="match status" value="1"/>
</dbReference>
<evidence type="ECO:0000313" key="2">
    <source>
        <dbReference type="EMBL" id="KYG82233.1"/>
    </source>
</evidence>
<dbReference type="InterPro" id="IPR016181">
    <property type="entry name" value="Acyl_CoA_acyltransferase"/>
</dbReference>
<dbReference type="AlphaFoldDB" id="A0A150XU37"/>
<dbReference type="STRING" id="296218.AWN68_15435"/>
<accession>A0A150XU37</accession>
<evidence type="ECO:0000313" key="3">
    <source>
        <dbReference type="Proteomes" id="UP000075615"/>
    </source>
</evidence>
<dbReference type="CDD" id="cd04301">
    <property type="entry name" value="NAT_SF"/>
    <property type="match status" value="1"/>
</dbReference>
<protein>
    <recommendedName>
        <fullName evidence="1">N-acetyltransferase domain-containing protein</fullName>
    </recommendedName>
</protein>
<sequence>MQVIQTQQLSLQQKERIMALWNAEYPASLNYNTIAEFDEFLNNIEQLKHYILWHQNETIIGWLSVFIRNEEIWFSVILDSNFQKQGLGKQLLNLVKHDFETLNGWVIDNDTSKKSDGSLYAVPLPFYLKNGFNVLSDVRLETEKLSAVKIRWVANIKS</sequence>
<name>A0A150XU37_9BACT</name>